<keyword evidence="4 6" id="KW-1133">Transmembrane helix</keyword>
<keyword evidence="3 6" id="KW-0812">Transmembrane</keyword>
<evidence type="ECO:0000313" key="9">
    <source>
        <dbReference type="Proteomes" id="UP000053732"/>
    </source>
</evidence>
<gene>
    <name evidence="8" type="ORF">PCAMFM013_S001g000281</name>
</gene>
<dbReference type="InterPro" id="IPR011701">
    <property type="entry name" value="MFS"/>
</dbReference>
<feature type="transmembrane region" description="Helical" evidence="6">
    <location>
        <begin position="206"/>
        <end position="225"/>
    </location>
</feature>
<dbReference type="InterPro" id="IPR020846">
    <property type="entry name" value="MFS_dom"/>
</dbReference>
<dbReference type="AlphaFoldDB" id="A0A0G4NTF6"/>
<dbReference type="PANTHER" id="PTHR23501:SF199">
    <property type="entry name" value="MFS EFFLUX TRANSPORTER INPD-RELATED"/>
    <property type="match status" value="1"/>
</dbReference>
<feature type="transmembrane region" description="Helical" evidence="6">
    <location>
        <begin position="321"/>
        <end position="341"/>
    </location>
</feature>
<feature type="transmembrane region" description="Helical" evidence="6">
    <location>
        <begin position="377"/>
        <end position="400"/>
    </location>
</feature>
<dbReference type="SUPFAM" id="SSF103473">
    <property type="entry name" value="MFS general substrate transporter"/>
    <property type="match status" value="1"/>
</dbReference>
<dbReference type="PANTHER" id="PTHR23501">
    <property type="entry name" value="MAJOR FACILITATOR SUPERFAMILY"/>
    <property type="match status" value="1"/>
</dbReference>
<feature type="transmembrane region" description="Helical" evidence="6">
    <location>
        <begin position="135"/>
        <end position="156"/>
    </location>
</feature>
<reference evidence="8 9" key="1">
    <citation type="journal article" date="2014" name="Nat. Commun.">
        <title>Multiple recent horizontal transfers of a large genomic region in cheese making fungi.</title>
        <authorList>
            <person name="Cheeseman K."/>
            <person name="Ropars J."/>
            <person name="Renault P."/>
            <person name="Dupont J."/>
            <person name="Gouzy J."/>
            <person name="Branca A."/>
            <person name="Abraham A.L."/>
            <person name="Ceppi M."/>
            <person name="Conseiller E."/>
            <person name="Debuchy R."/>
            <person name="Malagnac F."/>
            <person name="Goarin A."/>
            <person name="Silar P."/>
            <person name="Lacoste S."/>
            <person name="Sallet E."/>
            <person name="Bensimon A."/>
            <person name="Giraud T."/>
            <person name="Brygoo Y."/>
        </authorList>
    </citation>
    <scope>NUCLEOTIDE SEQUENCE [LARGE SCALE GENOMIC DNA]</scope>
    <source>
        <strain evidence="9">FM 013</strain>
    </source>
</reference>
<keyword evidence="5 6" id="KW-0472">Membrane</keyword>
<dbReference type="EMBL" id="HG793134">
    <property type="protein sequence ID" value="CRL17321.1"/>
    <property type="molecule type" value="Genomic_DNA"/>
</dbReference>
<dbReference type="CDD" id="cd17502">
    <property type="entry name" value="MFS_Azr1_MDR_like"/>
    <property type="match status" value="1"/>
</dbReference>
<name>A0A0G4NTF6_PENC3</name>
<keyword evidence="9" id="KW-1185">Reference proteome</keyword>
<feature type="transmembrane region" description="Helical" evidence="6">
    <location>
        <begin position="455"/>
        <end position="477"/>
    </location>
</feature>
<evidence type="ECO:0000256" key="1">
    <source>
        <dbReference type="ARBA" id="ARBA00004141"/>
    </source>
</evidence>
<sequence length="486" mass="51553">MSGIEKHPPAEENMVNDKEAHNFYPMGTKLILITVSLMLAVFCVALDNTIMAVAIPRITDDFHALNDVGWYASSYLLTTCSLFLFELGSLICGIAPNSTTLIVGRAVAGLGSAGIFTGAPVTLAHTVELEKRPIFFIMLGGMYGIASVAGPLLGGAFTDHATWRWCFYINLPLGGITAIGLLTCLKLPPSAQSQKTTMDIFLQLDPLGTVIFVPAIVCLLLALQWGGVTYDWSNGRIIALFVVFGIAIVAFVALQIILGDKATVPTDIARQRTIAFASFFGLSIRGVTAVRSGIDSLPMILSNVIGIVVSGGLTTRLGYNAPFFIASSIIMSVGAGLIATFTVDVSQAKWVGFLFLYGLGVGFGFQQGPIAAQAVLPLPKVSIGTSIVMFLQMLGGSLFVSVEQNIFTKELISNLAALDIPDFSPSDVVNGGATSIRSVVSESVLPEVLVAYNDALLKVFQIALIMGCLSIIGALGIEWKSMKPKK</sequence>
<evidence type="ECO:0000256" key="5">
    <source>
        <dbReference type="ARBA" id="ARBA00023136"/>
    </source>
</evidence>
<evidence type="ECO:0000256" key="3">
    <source>
        <dbReference type="ARBA" id="ARBA00022692"/>
    </source>
</evidence>
<feature type="transmembrane region" description="Helical" evidence="6">
    <location>
        <begin position="162"/>
        <end position="185"/>
    </location>
</feature>
<evidence type="ECO:0000256" key="6">
    <source>
        <dbReference type="SAM" id="Phobius"/>
    </source>
</evidence>
<protein>
    <submittedName>
        <fullName evidence="8">Sucrose/H+ symporter, plant</fullName>
    </submittedName>
</protein>
<dbReference type="Pfam" id="PF07690">
    <property type="entry name" value="MFS_1"/>
    <property type="match status" value="1"/>
</dbReference>
<comment type="subcellular location">
    <subcellularLocation>
        <location evidence="1">Membrane</location>
        <topology evidence="1">Multi-pass membrane protein</topology>
    </subcellularLocation>
</comment>
<feature type="transmembrane region" description="Helical" evidence="6">
    <location>
        <begin position="237"/>
        <end position="259"/>
    </location>
</feature>
<evidence type="ECO:0000256" key="4">
    <source>
        <dbReference type="ARBA" id="ARBA00022989"/>
    </source>
</evidence>
<feature type="domain" description="Major facilitator superfamily (MFS) profile" evidence="7">
    <location>
        <begin position="1"/>
        <end position="449"/>
    </location>
</feature>
<evidence type="ECO:0000313" key="8">
    <source>
        <dbReference type="EMBL" id="CRL17321.1"/>
    </source>
</evidence>
<accession>A0A0G4NTF6</accession>
<dbReference type="GO" id="GO:0005886">
    <property type="term" value="C:plasma membrane"/>
    <property type="evidence" value="ECO:0007669"/>
    <property type="project" value="TreeGrafter"/>
</dbReference>
<feature type="transmembrane region" description="Helical" evidence="6">
    <location>
        <begin position="75"/>
        <end position="96"/>
    </location>
</feature>
<feature type="transmembrane region" description="Helical" evidence="6">
    <location>
        <begin position="102"/>
        <end position="123"/>
    </location>
</feature>
<dbReference type="InterPro" id="IPR036259">
    <property type="entry name" value="MFS_trans_sf"/>
</dbReference>
<comment type="similarity">
    <text evidence="2">Belongs to the major facilitator superfamily. TCR/Tet family.</text>
</comment>
<dbReference type="PROSITE" id="PS50850">
    <property type="entry name" value="MFS"/>
    <property type="match status" value="1"/>
</dbReference>
<proteinExistence type="inferred from homology"/>
<organism evidence="8 9">
    <name type="scientific">Penicillium camemberti (strain FM 013)</name>
    <dbReference type="NCBI Taxonomy" id="1429867"/>
    <lineage>
        <taxon>Eukaryota</taxon>
        <taxon>Fungi</taxon>
        <taxon>Dikarya</taxon>
        <taxon>Ascomycota</taxon>
        <taxon>Pezizomycotina</taxon>
        <taxon>Eurotiomycetes</taxon>
        <taxon>Eurotiomycetidae</taxon>
        <taxon>Eurotiales</taxon>
        <taxon>Aspergillaceae</taxon>
        <taxon>Penicillium</taxon>
    </lineage>
</organism>
<feature type="transmembrane region" description="Helical" evidence="6">
    <location>
        <begin position="347"/>
        <end position="365"/>
    </location>
</feature>
<evidence type="ECO:0000259" key="7">
    <source>
        <dbReference type="PROSITE" id="PS50850"/>
    </source>
</evidence>
<dbReference type="STRING" id="1429867.A0A0G4NTF6"/>
<evidence type="ECO:0000256" key="2">
    <source>
        <dbReference type="ARBA" id="ARBA00007520"/>
    </source>
</evidence>
<dbReference type="Proteomes" id="UP000053732">
    <property type="component" value="Unassembled WGS sequence"/>
</dbReference>
<feature type="transmembrane region" description="Helical" evidence="6">
    <location>
        <begin position="30"/>
        <end position="55"/>
    </location>
</feature>
<dbReference type="GO" id="GO:0022857">
    <property type="term" value="F:transmembrane transporter activity"/>
    <property type="evidence" value="ECO:0007669"/>
    <property type="project" value="InterPro"/>
</dbReference>
<dbReference type="Gene3D" id="1.20.1250.20">
    <property type="entry name" value="MFS general substrate transporter like domains"/>
    <property type="match status" value="1"/>
</dbReference>